<dbReference type="PANTHER" id="PTHR34883">
    <property type="entry name" value="SERINE-RICH PROTEIN, PUTATIVE-RELATED-RELATED"/>
    <property type="match status" value="1"/>
</dbReference>
<keyword evidence="5" id="KW-0732">Signal</keyword>
<evidence type="ECO:0000256" key="2">
    <source>
        <dbReference type="ARBA" id="ARBA00023008"/>
    </source>
</evidence>
<accession>A0A9N9C9A2</accession>
<feature type="transmembrane region" description="Helical" evidence="4">
    <location>
        <begin position="166"/>
        <end position="184"/>
    </location>
</feature>
<dbReference type="SUPFAM" id="SSF49503">
    <property type="entry name" value="Cupredoxins"/>
    <property type="match status" value="1"/>
</dbReference>
<evidence type="ECO:0000256" key="1">
    <source>
        <dbReference type="ARBA" id="ARBA00022723"/>
    </source>
</evidence>
<dbReference type="EMBL" id="CAJVPV010005618">
    <property type="protein sequence ID" value="CAG8593703.1"/>
    <property type="molecule type" value="Genomic_DNA"/>
</dbReference>
<dbReference type="InterPro" id="IPR000923">
    <property type="entry name" value="BlueCu_1"/>
</dbReference>
<dbReference type="OrthoDB" id="2331100at2759"/>
<feature type="chain" id="PRO_5040125838" evidence="5">
    <location>
        <begin position="21"/>
        <end position="185"/>
    </location>
</feature>
<dbReference type="InterPro" id="IPR008972">
    <property type="entry name" value="Cupredoxin"/>
</dbReference>
<keyword evidence="1" id="KW-0479">Metal-binding</keyword>
<dbReference type="PANTHER" id="PTHR34883:SF15">
    <property type="entry name" value="EXTRACELLULAR SERINE-RICH PROTEIN"/>
    <property type="match status" value="1"/>
</dbReference>
<feature type="signal peptide" evidence="5">
    <location>
        <begin position="1"/>
        <end position="20"/>
    </location>
</feature>
<protein>
    <submittedName>
        <fullName evidence="7">2001_t:CDS:1</fullName>
    </submittedName>
</protein>
<proteinExistence type="predicted"/>
<dbReference type="AlphaFoldDB" id="A0A9N9C9A2"/>
<feature type="region of interest" description="Disordered" evidence="3">
    <location>
        <begin position="125"/>
        <end position="161"/>
    </location>
</feature>
<sequence length="185" mass="18783">MFRATSVFFLIVCFVFGIRAANVAIQVGVGPGGFSFSPQNVTVNTGDTLTFTWVNGLHSVVQNDGPAGSCTKSSRASIFNSGQIPSGTFVYNVTETSGNIYYYCDVTGHCERGMWGVITVGGGSSASSGPSSSPSPTSSTSSTGSSSNTSSTGATSTKSSASSTSTSVVTILMLMLSAIIASFLA</sequence>
<evidence type="ECO:0000259" key="6">
    <source>
        <dbReference type="Pfam" id="PF00127"/>
    </source>
</evidence>
<dbReference type="GO" id="GO:0005507">
    <property type="term" value="F:copper ion binding"/>
    <property type="evidence" value="ECO:0007669"/>
    <property type="project" value="InterPro"/>
</dbReference>
<dbReference type="Gene3D" id="2.60.40.420">
    <property type="entry name" value="Cupredoxins - blue copper proteins"/>
    <property type="match status" value="1"/>
</dbReference>
<evidence type="ECO:0000256" key="3">
    <source>
        <dbReference type="SAM" id="MobiDB-lite"/>
    </source>
</evidence>
<reference evidence="7" key="1">
    <citation type="submission" date="2021-06" db="EMBL/GenBank/DDBJ databases">
        <authorList>
            <person name="Kallberg Y."/>
            <person name="Tangrot J."/>
            <person name="Rosling A."/>
        </authorList>
    </citation>
    <scope>NUCLEOTIDE SEQUENCE</scope>
    <source>
        <strain evidence="7">CL551</strain>
    </source>
</reference>
<keyword evidence="4" id="KW-0472">Membrane</keyword>
<dbReference type="Proteomes" id="UP000789342">
    <property type="component" value="Unassembled WGS sequence"/>
</dbReference>
<keyword evidence="2" id="KW-0186">Copper</keyword>
<feature type="domain" description="Blue (type 1) copper" evidence="6">
    <location>
        <begin position="24"/>
        <end position="120"/>
    </location>
</feature>
<organism evidence="7 8">
    <name type="scientific">Acaulospora morrowiae</name>
    <dbReference type="NCBI Taxonomy" id="94023"/>
    <lineage>
        <taxon>Eukaryota</taxon>
        <taxon>Fungi</taxon>
        <taxon>Fungi incertae sedis</taxon>
        <taxon>Mucoromycota</taxon>
        <taxon>Glomeromycotina</taxon>
        <taxon>Glomeromycetes</taxon>
        <taxon>Diversisporales</taxon>
        <taxon>Acaulosporaceae</taxon>
        <taxon>Acaulospora</taxon>
    </lineage>
</organism>
<keyword evidence="4" id="KW-0812">Transmembrane</keyword>
<dbReference type="Pfam" id="PF00127">
    <property type="entry name" value="Copper-bind"/>
    <property type="match status" value="1"/>
</dbReference>
<evidence type="ECO:0000313" key="7">
    <source>
        <dbReference type="EMBL" id="CAG8593703.1"/>
    </source>
</evidence>
<gene>
    <name evidence="7" type="ORF">AMORRO_LOCUS7462</name>
</gene>
<evidence type="ECO:0000256" key="5">
    <source>
        <dbReference type="SAM" id="SignalP"/>
    </source>
</evidence>
<dbReference type="GO" id="GO:0009055">
    <property type="term" value="F:electron transfer activity"/>
    <property type="evidence" value="ECO:0007669"/>
    <property type="project" value="InterPro"/>
</dbReference>
<comment type="caution">
    <text evidence="7">The sequence shown here is derived from an EMBL/GenBank/DDBJ whole genome shotgun (WGS) entry which is preliminary data.</text>
</comment>
<evidence type="ECO:0000256" key="4">
    <source>
        <dbReference type="SAM" id="Phobius"/>
    </source>
</evidence>
<evidence type="ECO:0000313" key="8">
    <source>
        <dbReference type="Proteomes" id="UP000789342"/>
    </source>
</evidence>
<keyword evidence="8" id="KW-1185">Reference proteome</keyword>
<dbReference type="InterPro" id="IPR052953">
    <property type="entry name" value="Ser-rich/MCO-related"/>
</dbReference>
<keyword evidence="4" id="KW-1133">Transmembrane helix</keyword>
<name>A0A9N9C9A2_9GLOM</name>